<dbReference type="AlphaFoldDB" id="A0A9X5E5F5"/>
<dbReference type="OrthoDB" id="507010at2"/>
<keyword evidence="3" id="KW-1185">Reference proteome</keyword>
<dbReference type="EMBL" id="JTJC03000003">
    <property type="protein sequence ID" value="NHC35557.1"/>
    <property type="molecule type" value="Genomic_DNA"/>
</dbReference>
<feature type="transmembrane region" description="Helical" evidence="1">
    <location>
        <begin position="55"/>
        <end position="77"/>
    </location>
</feature>
<keyword evidence="1" id="KW-0472">Membrane</keyword>
<evidence type="ECO:0000256" key="1">
    <source>
        <dbReference type="SAM" id="Phobius"/>
    </source>
</evidence>
<organism evidence="2 3">
    <name type="scientific">Scytonema millei VB511283</name>
    <dbReference type="NCBI Taxonomy" id="1245923"/>
    <lineage>
        <taxon>Bacteria</taxon>
        <taxon>Bacillati</taxon>
        <taxon>Cyanobacteriota</taxon>
        <taxon>Cyanophyceae</taxon>
        <taxon>Nostocales</taxon>
        <taxon>Scytonemataceae</taxon>
        <taxon>Scytonema</taxon>
    </lineage>
</organism>
<gene>
    <name evidence="2" type="ORF">QH73_0012945</name>
</gene>
<proteinExistence type="predicted"/>
<protein>
    <submittedName>
        <fullName evidence="2">Uncharacterized protein</fullName>
    </submittedName>
</protein>
<keyword evidence="1" id="KW-1133">Transmembrane helix</keyword>
<sequence>MQIESLNKSYKSNNIPAIEFPLVFSSFRNGLWLFGIPSWLFGIVDRSFAAFTDGYVSSIELVHLFTASFFLLGWIYLKPEESSNIGGIGAVRSYAIEARNSIDEHSLHATTARMSELQEQHVIRQEYILPFHYICQIYHLLNLKHLETIHHFSLNNLKVIGVSQIQPTQGGGMVRFQTVLDSPTNVLRIWRQPIVEVGLTLHTPYTVELSIPVYNQRYITVLFNVIPVGANEHKLIIDIYSNLNWPRPLLQVVLHFAACLTLFEDLPYLQRIAQKKVHHLVNLKGISERDTMWLYRRFVKLHGARQVLSLPEAKA</sequence>
<keyword evidence="1" id="KW-0812">Transmembrane</keyword>
<dbReference type="RefSeq" id="WP_039713447.1">
    <property type="nucleotide sequence ID" value="NZ_JTJC03000003.1"/>
</dbReference>
<feature type="transmembrane region" description="Helical" evidence="1">
    <location>
        <begin position="20"/>
        <end position="43"/>
    </location>
</feature>
<evidence type="ECO:0000313" key="3">
    <source>
        <dbReference type="Proteomes" id="UP000031532"/>
    </source>
</evidence>
<name>A0A9X5E5F5_9CYAN</name>
<comment type="caution">
    <text evidence="2">The sequence shown here is derived from an EMBL/GenBank/DDBJ whole genome shotgun (WGS) entry which is preliminary data.</text>
</comment>
<accession>A0A9X5E5F5</accession>
<dbReference type="Proteomes" id="UP000031532">
    <property type="component" value="Unassembled WGS sequence"/>
</dbReference>
<reference evidence="2 3" key="1">
    <citation type="journal article" date="2015" name="Genome Announc.">
        <title>Draft Genome Sequence of the Terrestrial Cyanobacterium Scytonema millei VB511283, Isolated from Eastern India.</title>
        <authorList>
            <person name="Sen D."/>
            <person name="Chandrababunaidu M.M."/>
            <person name="Singh D."/>
            <person name="Sanghi N."/>
            <person name="Ghorai A."/>
            <person name="Mishra G.P."/>
            <person name="Madduluri M."/>
            <person name="Adhikary S.P."/>
            <person name="Tripathy S."/>
        </authorList>
    </citation>
    <scope>NUCLEOTIDE SEQUENCE [LARGE SCALE GENOMIC DNA]</scope>
    <source>
        <strain evidence="2 3">VB511283</strain>
    </source>
</reference>
<evidence type="ECO:0000313" key="2">
    <source>
        <dbReference type="EMBL" id="NHC35557.1"/>
    </source>
</evidence>